<dbReference type="InterPro" id="IPR036188">
    <property type="entry name" value="FAD/NAD-bd_sf"/>
</dbReference>
<keyword evidence="4" id="KW-0274">FAD</keyword>
<dbReference type="SUPFAM" id="SSF51905">
    <property type="entry name" value="FAD/NAD(P)-binding domain"/>
    <property type="match status" value="3"/>
</dbReference>
<organism evidence="7 8">
    <name type="scientific">Exophiala bonariae</name>
    <dbReference type="NCBI Taxonomy" id="1690606"/>
    <lineage>
        <taxon>Eukaryota</taxon>
        <taxon>Fungi</taxon>
        <taxon>Dikarya</taxon>
        <taxon>Ascomycota</taxon>
        <taxon>Pezizomycotina</taxon>
        <taxon>Eurotiomycetes</taxon>
        <taxon>Chaetothyriomycetidae</taxon>
        <taxon>Chaetothyriales</taxon>
        <taxon>Herpotrichiellaceae</taxon>
        <taxon>Exophiala</taxon>
    </lineage>
</organism>
<comment type="cofactor">
    <cofactor evidence="1">
        <name>FAD</name>
        <dbReference type="ChEBI" id="CHEBI:57692"/>
    </cofactor>
</comment>
<dbReference type="Pfam" id="PF00743">
    <property type="entry name" value="FMO-like"/>
    <property type="match status" value="1"/>
</dbReference>
<dbReference type="GO" id="GO:0050661">
    <property type="term" value="F:NADP binding"/>
    <property type="evidence" value="ECO:0007669"/>
    <property type="project" value="InterPro"/>
</dbReference>
<reference evidence="7 8" key="1">
    <citation type="submission" date="2023-08" db="EMBL/GenBank/DDBJ databases">
        <title>Black Yeasts Isolated from many extreme environments.</title>
        <authorList>
            <person name="Coleine C."/>
            <person name="Stajich J.E."/>
            <person name="Selbmann L."/>
        </authorList>
    </citation>
    <scope>NUCLEOTIDE SEQUENCE [LARGE SCALE GENOMIC DNA]</scope>
    <source>
        <strain evidence="7 8">CCFEE 5792</strain>
    </source>
</reference>
<evidence type="ECO:0000313" key="7">
    <source>
        <dbReference type="EMBL" id="KAK5050534.1"/>
    </source>
</evidence>
<feature type="region of interest" description="Disordered" evidence="6">
    <location>
        <begin position="1"/>
        <end position="26"/>
    </location>
</feature>
<proteinExistence type="inferred from homology"/>
<evidence type="ECO:0000313" key="8">
    <source>
        <dbReference type="Proteomes" id="UP001358417"/>
    </source>
</evidence>
<evidence type="ECO:0000256" key="3">
    <source>
        <dbReference type="ARBA" id="ARBA00022630"/>
    </source>
</evidence>
<dbReference type="EMBL" id="JAVRRD010000017">
    <property type="protein sequence ID" value="KAK5050534.1"/>
    <property type="molecule type" value="Genomic_DNA"/>
</dbReference>
<comment type="caution">
    <text evidence="7">The sequence shown here is derived from an EMBL/GenBank/DDBJ whole genome shotgun (WGS) entry which is preliminary data.</text>
</comment>
<dbReference type="GO" id="GO:0004499">
    <property type="term" value="F:N,N-dimethylaniline monooxygenase activity"/>
    <property type="evidence" value="ECO:0007669"/>
    <property type="project" value="InterPro"/>
</dbReference>
<sequence length="602" mass="68347">MKTVDLQQERGAPVRTSFSSGSHNKAQTLSGSLTPVGGVTMEKQFFGVKRPLRVIVIGAGISGLNFFKRAEEQGGNLEIVCYEKNADIGGTWLENRYPGCACDIPSVVYQFPWRPARWSRYWSYSEEIWSYLKVVEQENRFVEKYVKLQHQVEELSWSDKEAKWRVSVHDVQHDLHFYDEAEVVINCTGVLSKWKWPSIPGLQTFQGTLLHSAAWDSSISLKGKRVALVGAGSSAVQILPNIYPDVEKVYTWVRSKVWITGNFSQSFTRADGSNYQYTDEQQKIFDEANNDEYLAYRKMVEQPFNRRFEFIMNGTEAQKATFDYCEEHMKTNLQTRPDLIEKIVPTDFYVGCRRPTPGYGYLQSLCASKTTAYTETLETISEKGFFDPDGNEQEVDVIICATGFDTSFKPRIPLLVNGVDMRQKWTQEQHPPSYLSVALGGVPNYLISGGAYFPVAHGSFFPLIDSFCKYALKLIEKIQVDNIAWVAPNEMKTKQFLGRANDFLKQTAWNGPCSSWFKGGTVDGQPALYPGSRLSFMKLIENVRFEDYDIEYLDPDDPFAFLGNGQHVCEEDGSDVTWYLGTNSDQNLSDILLKRMAAPKSV</sequence>
<accession>A0AAV9N724</accession>
<feature type="compositionally biased region" description="Polar residues" evidence="6">
    <location>
        <begin position="16"/>
        <end position="26"/>
    </location>
</feature>
<evidence type="ECO:0000256" key="4">
    <source>
        <dbReference type="ARBA" id="ARBA00022827"/>
    </source>
</evidence>
<dbReference type="RefSeq" id="XP_064705120.1">
    <property type="nucleotide sequence ID" value="XM_064847399.1"/>
</dbReference>
<keyword evidence="3" id="KW-0285">Flavoprotein</keyword>
<gene>
    <name evidence="7" type="ORF">LTR84_003815</name>
</gene>
<dbReference type="PANTHER" id="PTHR42877:SF7">
    <property type="entry name" value="FLAVIN-BINDING MONOOXYGENASE-RELATED"/>
    <property type="match status" value="1"/>
</dbReference>
<dbReference type="InterPro" id="IPR051209">
    <property type="entry name" value="FAD-bind_Monooxygenase_sf"/>
</dbReference>
<evidence type="ECO:0000256" key="6">
    <source>
        <dbReference type="SAM" id="MobiDB-lite"/>
    </source>
</evidence>
<name>A0AAV9N724_9EURO</name>
<keyword evidence="8" id="KW-1185">Reference proteome</keyword>
<dbReference type="PANTHER" id="PTHR42877">
    <property type="entry name" value="L-ORNITHINE N(5)-MONOOXYGENASE-RELATED"/>
    <property type="match status" value="1"/>
</dbReference>
<evidence type="ECO:0000256" key="2">
    <source>
        <dbReference type="ARBA" id="ARBA00010139"/>
    </source>
</evidence>
<comment type="similarity">
    <text evidence="2">Belongs to the FAD-binding monooxygenase family.</text>
</comment>
<keyword evidence="5" id="KW-0560">Oxidoreductase</keyword>
<evidence type="ECO:0008006" key="9">
    <source>
        <dbReference type="Google" id="ProtNLM"/>
    </source>
</evidence>
<dbReference type="Gene3D" id="3.50.50.60">
    <property type="entry name" value="FAD/NAD(P)-binding domain"/>
    <property type="match status" value="2"/>
</dbReference>
<dbReference type="GeneID" id="89971998"/>
<evidence type="ECO:0000256" key="1">
    <source>
        <dbReference type="ARBA" id="ARBA00001974"/>
    </source>
</evidence>
<dbReference type="GO" id="GO:0050660">
    <property type="term" value="F:flavin adenine dinucleotide binding"/>
    <property type="evidence" value="ECO:0007669"/>
    <property type="project" value="InterPro"/>
</dbReference>
<dbReference type="InterPro" id="IPR020946">
    <property type="entry name" value="Flavin_mOase-like"/>
</dbReference>
<protein>
    <recommendedName>
        <fullName evidence="9">FAD/NAD(P)-binding domain-containing protein</fullName>
    </recommendedName>
</protein>
<dbReference type="AlphaFoldDB" id="A0AAV9N724"/>
<dbReference type="Proteomes" id="UP001358417">
    <property type="component" value="Unassembled WGS sequence"/>
</dbReference>
<evidence type="ECO:0000256" key="5">
    <source>
        <dbReference type="ARBA" id="ARBA00023002"/>
    </source>
</evidence>